<reference evidence="1" key="2">
    <citation type="submission" date="2020-09" db="EMBL/GenBank/DDBJ databases">
        <authorList>
            <person name="Sun Q."/>
            <person name="Kim S."/>
        </authorList>
    </citation>
    <scope>NUCLEOTIDE SEQUENCE</scope>
    <source>
        <strain evidence="1">KCTC 12870</strain>
    </source>
</reference>
<gene>
    <name evidence="1" type="ORF">GCM10007047_25390</name>
</gene>
<keyword evidence="2" id="KW-1185">Reference proteome</keyword>
<name>A0A8J3DBS9_9BACT</name>
<dbReference type="RefSeq" id="WP_189515771.1">
    <property type="nucleotide sequence ID" value="NZ_BMXG01000017.1"/>
</dbReference>
<dbReference type="AlphaFoldDB" id="A0A8J3DBS9"/>
<evidence type="ECO:0008006" key="3">
    <source>
        <dbReference type="Google" id="ProtNLM"/>
    </source>
</evidence>
<comment type="caution">
    <text evidence="1">The sequence shown here is derived from an EMBL/GenBank/DDBJ whole genome shotgun (WGS) entry which is preliminary data.</text>
</comment>
<sequence>MPKLSIQISPHFLQALMDVVEPIEQRLHLQVAISLDSVPDDDELLLEAWRDSLLEQLREDGEYLIHLLRKMLSEESLTLTDEEAESTLRAASAIRLKIREVFLSRFSEEALERDQVDMARLGPEERKPYLCFMFLARFQEALVAQLMPDFYDFNELFEEDED</sequence>
<evidence type="ECO:0000313" key="1">
    <source>
        <dbReference type="EMBL" id="GHC07250.1"/>
    </source>
</evidence>
<reference evidence="1" key="1">
    <citation type="journal article" date="2014" name="Int. J. Syst. Evol. Microbiol.">
        <title>Complete genome sequence of Corynebacterium casei LMG S-19264T (=DSM 44701T), isolated from a smear-ripened cheese.</title>
        <authorList>
            <consortium name="US DOE Joint Genome Institute (JGI-PGF)"/>
            <person name="Walter F."/>
            <person name="Albersmeier A."/>
            <person name="Kalinowski J."/>
            <person name="Ruckert C."/>
        </authorList>
    </citation>
    <scope>NUCLEOTIDE SEQUENCE</scope>
    <source>
        <strain evidence="1">KCTC 12870</strain>
    </source>
</reference>
<dbReference type="EMBL" id="BMXG01000017">
    <property type="protein sequence ID" value="GHC07250.1"/>
    <property type="molecule type" value="Genomic_DNA"/>
</dbReference>
<protein>
    <recommendedName>
        <fullName evidence="3">DUF2017 domain-containing protein</fullName>
    </recommendedName>
</protein>
<dbReference type="Proteomes" id="UP000642829">
    <property type="component" value="Unassembled WGS sequence"/>
</dbReference>
<organism evidence="1 2">
    <name type="scientific">Cerasicoccus arenae</name>
    <dbReference type="NCBI Taxonomy" id="424488"/>
    <lineage>
        <taxon>Bacteria</taxon>
        <taxon>Pseudomonadati</taxon>
        <taxon>Verrucomicrobiota</taxon>
        <taxon>Opitutia</taxon>
        <taxon>Puniceicoccales</taxon>
        <taxon>Cerasicoccaceae</taxon>
        <taxon>Cerasicoccus</taxon>
    </lineage>
</organism>
<proteinExistence type="predicted"/>
<accession>A0A8J3DBS9</accession>
<evidence type="ECO:0000313" key="2">
    <source>
        <dbReference type="Proteomes" id="UP000642829"/>
    </source>
</evidence>